<accession>A0A6J5H1Y9</accession>
<dbReference type="EMBL" id="CADIKI010000081">
    <property type="protein sequence ID" value="CAB3810971.1"/>
    <property type="molecule type" value="Genomic_DNA"/>
</dbReference>
<dbReference type="Proteomes" id="UP000494252">
    <property type="component" value="Unassembled WGS sequence"/>
</dbReference>
<evidence type="ECO:0000313" key="2">
    <source>
        <dbReference type="Proteomes" id="UP000494252"/>
    </source>
</evidence>
<protein>
    <submittedName>
        <fullName evidence="1">Uncharacterized protein</fullName>
    </submittedName>
</protein>
<gene>
    <name evidence="1" type="ORF">LMG27177_07654</name>
</gene>
<reference evidence="1 2" key="1">
    <citation type="submission" date="2020-04" db="EMBL/GenBank/DDBJ databases">
        <authorList>
            <person name="De Canck E."/>
        </authorList>
    </citation>
    <scope>NUCLEOTIDE SEQUENCE [LARGE SCALE GENOMIC DNA]</scope>
    <source>
        <strain evidence="1 2">LMG 27177</strain>
    </source>
</reference>
<sequence>MPRIAPRMIGQLVLLKSTAKAPAYEKSMTVAFWRVSSLPHSYIVTPYGANAAAIIFAPAMLS</sequence>
<dbReference type="AlphaFoldDB" id="A0A6J5H1Y9"/>
<name>A0A6J5H1Y9_9BURK</name>
<proteinExistence type="predicted"/>
<keyword evidence="2" id="KW-1185">Reference proteome</keyword>
<organism evidence="1 2">
    <name type="scientific">Paraburkholderia fynbosensis</name>
    <dbReference type="NCBI Taxonomy" id="1200993"/>
    <lineage>
        <taxon>Bacteria</taxon>
        <taxon>Pseudomonadati</taxon>
        <taxon>Pseudomonadota</taxon>
        <taxon>Betaproteobacteria</taxon>
        <taxon>Burkholderiales</taxon>
        <taxon>Burkholderiaceae</taxon>
        <taxon>Paraburkholderia</taxon>
    </lineage>
</organism>
<evidence type="ECO:0000313" key="1">
    <source>
        <dbReference type="EMBL" id="CAB3810971.1"/>
    </source>
</evidence>